<dbReference type="AlphaFoldDB" id="A0AAV4R4R4"/>
<sequence>MESHFPKRGKLNRNVVHLTFLPKPDRSKHLLWIKNVRLSALDYVRISKLPIESEGEKYFLIRSDDNIRACFVYVDDGESSPLAQFLRHRSTQLS</sequence>
<name>A0AAV4R4R4_CAEEX</name>
<comment type="caution">
    <text evidence="1">The sequence shown here is derived from an EMBL/GenBank/DDBJ whole genome shotgun (WGS) entry which is preliminary data.</text>
</comment>
<dbReference type="Proteomes" id="UP001054945">
    <property type="component" value="Unassembled WGS sequence"/>
</dbReference>
<evidence type="ECO:0000313" key="2">
    <source>
        <dbReference type="Proteomes" id="UP001054945"/>
    </source>
</evidence>
<protein>
    <recommendedName>
        <fullName evidence="3">LAGLIDADG homing endonuclease</fullName>
    </recommendedName>
</protein>
<keyword evidence="2" id="KW-1185">Reference proteome</keyword>
<accession>A0AAV4R4R4</accession>
<dbReference type="EMBL" id="BPLR01007371">
    <property type="protein sequence ID" value="GIY16402.1"/>
    <property type="molecule type" value="Genomic_DNA"/>
</dbReference>
<evidence type="ECO:0008006" key="3">
    <source>
        <dbReference type="Google" id="ProtNLM"/>
    </source>
</evidence>
<gene>
    <name evidence="1" type="ORF">CEXT_810461</name>
</gene>
<organism evidence="1 2">
    <name type="scientific">Caerostris extrusa</name>
    <name type="common">Bark spider</name>
    <name type="synonym">Caerostris bankana</name>
    <dbReference type="NCBI Taxonomy" id="172846"/>
    <lineage>
        <taxon>Eukaryota</taxon>
        <taxon>Metazoa</taxon>
        <taxon>Ecdysozoa</taxon>
        <taxon>Arthropoda</taxon>
        <taxon>Chelicerata</taxon>
        <taxon>Arachnida</taxon>
        <taxon>Araneae</taxon>
        <taxon>Araneomorphae</taxon>
        <taxon>Entelegynae</taxon>
        <taxon>Araneoidea</taxon>
        <taxon>Araneidae</taxon>
        <taxon>Caerostris</taxon>
    </lineage>
</organism>
<evidence type="ECO:0000313" key="1">
    <source>
        <dbReference type="EMBL" id="GIY16402.1"/>
    </source>
</evidence>
<proteinExistence type="predicted"/>
<reference evidence="1 2" key="1">
    <citation type="submission" date="2021-06" db="EMBL/GenBank/DDBJ databases">
        <title>Caerostris extrusa draft genome.</title>
        <authorList>
            <person name="Kono N."/>
            <person name="Arakawa K."/>
        </authorList>
    </citation>
    <scope>NUCLEOTIDE SEQUENCE [LARGE SCALE GENOMIC DNA]</scope>
</reference>